<organism evidence="1 2">
    <name type="scientific">Gordonia asplenii</name>
    <dbReference type="NCBI Taxonomy" id="2725283"/>
    <lineage>
        <taxon>Bacteria</taxon>
        <taxon>Bacillati</taxon>
        <taxon>Actinomycetota</taxon>
        <taxon>Actinomycetes</taxon>
        <taxon>Mycobacteriales</taxon>
        <taxon>Gordoniaceae</taxon>
        <taxon>Gordonia</taxon>
    </lineage>
</organism>
<accession>A0A848KRN5</accession>
<dbReference type="Gene3D" id="3.30.70.100">
    <property type="match status" value="1"/>
</dbReference>
<dbReference type="Proteomes" id="UP000550729">
    <property type="component" value="Unassembled WGS sequence"/>
</dbReference>
<protein>
    <submittedName>
        <fullName evidence="1">Uncharacterized protein</fullName>
    </submittedName>
</protein>
<keyword evidence="2" id="KW-1185">Reference proteome</keyword>
<dbReference type="RefSeq" id="WP_170194139.1">
    <property type="nucleotide sequence ID" value="NZ_JABBNB010000009.1"/>
</dbReference>
<dbReference type="InterPro" id="IPR011008">
    <property type="entry name" value="Dimeric_a/b-barrel"/>
</dbReference>
<dbReference type="SUPFAM" id="SSF54909">
    <property type="entry name" value="Dimeric alpha+beta barrel"/>
    <property type="match status" value="1"/>
</dbReference>
<gene>
    <name evidence="1" type="ORF">HH308_10410</name>
</gene>
<dbReference type="AlphaFoldDB" id="A0A848KRN5"/>
<name>A0A848KRN5_9ACTN</name>
<evidence type="ECO:0000313" key="2">
    <source>
        <dbReference type="Proteomes" id="UP000550729"/>
    </source>
</evidence>
<comment type="caution">
    <text evidence="1">The sequence shown here is derived from an EMBL/GenBank/DDBJ whole genome shotgun (WGS) entry which is preliminary data.</text>
</comment>
<proteinExistence type="predicted"/>
<evidence type="ECO:0000313" key="1">
    <source>
        <dbReference type="EMBL" id="NMO01624.1"/>
    </source>
</evidence>
<dbReference type="EMBL" id="JABBNB010000009">
    <property type="protein sequence ID" value="NMO01624.1"/>
    <property type="molecule type" value="Genomic_DNA"/>
</dbReference>
<sequence>MAEYQYWVLTNPTTPEQEDEYNEWYDNVHVHDAAAVPGFQSAQRFELAEHQRGEAPFPYKYGAMYEIETDDLAGTIAQLQRRYNTPDMVISEALHPERIGLIFAKRGPRVESKD</sequence>
<reference evidence="1 2" key="1">
    <citation type="submission" date="2020-04" db="EMBL/GenBank/DDBJ databases">
        <title>Gordonia sp. nov. TBRC 11910.</title>
        <authorList>
            <person name="Suriyachadkun C."/>
        </authorList>
    </citation>
    <scope>NUCLEOTIDE SEQUENCE [LARGE SCALE GENOMIC DNA]</scope>
    <source>
        <strain evidence="1 2">TBRC 11910</strain>
    </source>
</reference>